<protein>
    <recommendedName>
        <fullName evidence="3">NB-ARC domain-containing protein</fullName>
    </recommendedName>
</protein>
<dbReference type="Pfam" id="PF00931">
    <property type="entry name" value="NB-ARC"/>
    <property type="match status" value="1"/>
</dbReference>
<keyword evidence="2" id="KW-0472">Membrane</keyword>
<dbReference type="Proteomes" id="UP000636709">
    <property type="component" value="Unassembled WGS sequence"/>
</dbReference>
<feature type="transmembrane region" description="Helical" evidence="2">
    <location>
        <begin position="267"/>
        <end position="286"/>
    </location>
</feature>
<evidence type="ECO:0000313" key="4">
    <source>
        <dbReference type="EMBL" id="KAF8665838.1"/>
    </source>
</evidence>
<name>A0A835AVV6_9POAL</name>
<dbReference type="Gene3D" id="3.40.50.300">
    <property type="entry name" value="P-loop containing nucleotide triphosphate hydrolases"/>
    <property type="match status" value="1"/>
</dbReference>
<organism evidence="4 5">
    <name type="scientific">Digitaria exilis</name>
    <dbReference type="NCBI Taxonomy" id="1010633"/>
    <lineage>
        <taxon>Eukaryota</taxon>
        <taxon>Viridiplantae</taxon>
        <taxon>Streptophyta</taxon>
        <taxon>Embryophyta</taxon>
        <taxon>Tracheophyta</taxon>
        <taxon>Spermatophyta</taxon>
        <taxon>Magnoliopsida</taxon>
        <taxon>Liliopsida</taxon>
        <taxon>Poales</taxon>
        <taxon>Poaceae</taxon>
        <taxon>PACMAD clade</taxon>
        <taxon>Panicoideae</taxon>
        <taxon>Panicodae</taxon>
        <taxon>Paniceae</taxon>
        <taxon>Anthephorinae</taxon>
        <taxon>Digitaria</taxon>
    </lineage>
</organism>
<feature type="compositionally biased region" description="Polar residues" evidence="1">
    <location>
        <begin position="1"/>
        <end position="17"/>
    </location>
</feature>
<gene>
    <name evidence="4" type="ORF">HU200_053917</name>
</gene>
<evidence type="ECO:0000313" key="5">
    <source>
        <dbReference type="Proteomes" id="UP000636709"/>
    </source>
</evidence>
<dbReference type="InterPro" id="IPR002182">
    <property type="entry name" value="NB-ARC"/>
</dbReference>
<dbReference type="PANTHER" id="PTHR19338">
    <property type="entry name" value="TRANSLOCASE OF INNER MITOCHONDRIAL MEMBRANE 13 HOMOLOG"/>
    <property type="match status" value="1"/>
</dbReference>
<keyword evidence="2" id="KW-1133">Transmembrane helix</keyword>
<feature type="region of interest" description="Disordered" evidence="1">
    <location>
        <begin position="1"/>
        <end position="43"/>
    </location>
</feature>
<dbReference type="PANTHER" id="PTHR19338:SF75">
    <property type="entry name" value="OS08G0170100 PROTEIN"/>
    <property type="match status" value="1"/>
</dbReference>
<reference evidence="4" key="1">
    <citation type="submission" date="2020-07" db="EMBL/GenBank/DDBJ databases">
        <title>Genome sequence and genetic diversity analysis of an under-domesticated orphan crop, white fonio (Digitaria exilis).</title>
        <authorList>
            <person name="Bennetzen J.L."/>
            <person name="Chen S."/>
            <person name="Ma X."/>
            <person name="Wang X."/>
            <person name="Yssel A.E.J."/>
            <person name="Chaluvadi S.R."/>
            <person name="Johnson M."/>
            <person name="Gangashetty P."/>
            <person name="Hamidou F."/>
            <person name="Sanogo M.D."/>
            <person name="Zwaenepoel A."/>
            <person name="Wallace J."/>
            <person name="Van De Peer Y."/>
            <person name="Van Deynze A."/>
        </authorList>
    </citation>
    <scope>NUCLEOTIDE SEQUENCE</scope>
    <source>
        <tissue evidence="4">Leaves</tissue>
    </source>
</reference>
<dbReference type="AlphaFoldDB" id="A0A835AVV6"/>
<keyword evidence="5" id="KW-1185">Reference proteome</keyword>
<dbReference type="InterPro" id="IPR027417">
    <property type="entry name" value="P-loop_NTPase"/>
</dbReference>
<keyword evidence="2" id="KW-0812">Transmembrane</keyword>
<dbReference type="EMBL" id="JACEFO010002324">
    <property type="protein sequence ID" value="KAF8665838.1"/>
    <property type="molecule type" value="Genomic_DNA"/>
</dbReference>
<comment type="caution">
    <text evidence="4">The sequence shown here is derived from an EMBL/GenBank/DDBJ whole genome shotgun (WGS) entry which is preliminary data.</text>
</comment>
<proteinExistence type="predicted"/>
<dbReference type="SUPFAM" id="SSF52540">
    <property type="entry name" value="P-loop containing nucleoside triphosphate hydrolases"/>
    <property type="match status" value="1"/>
</dbReference>
<accession>A0A835AVV6</accession>
<feature type="domain" description="NB-ARC" evidence="3">
    <location>
        <begin position="147"/>
        <end position="268"/>
    </location>
</feature>
<dbReference type="GO" id="GO:0043531">
    <property type="term" value="F:ADP binding"/>
    <property type="evidence" value="ECO:0007669"/>
    <property type="project" value="InterPro"/>
</dbReference>
<dbReference type="OrthoDB" id="690251at2759"/>
<sequence length="304" mass="34028">MMSSPSQRSSRACTQPSPRCPRCHGTSWTIKPRAGRATSDRRPTTSRDILDAFLVRVDGDTDKLPRQRRRRLFSKIGLGKVMARHEIATMIADIRKKLEEMDKRHNRYRVDHLVAAVPAAAPTDVDLRISALLKKASDLVGIDEPRDAVIDMLSLGSSSKKVKIVCIVGSGGLGKTTLAKAGYDKIKLQFDCQAFVSVGQNPDPTKVLREIFVDLKKNETEKTVVGHDDNTIIDHDYKRYPTGADTMGLSPNELIKRICEFLDGKRYISFIFIQIIGTSLLLACSTPKHMLAILRMTIKYRYLS</sequence>
<evidence type="ECO:0000256" key="2">
    <source>
        <dbReference type="SAM" id="Phobius"/>
    </source>
</evidence>
<evidence type="ECO:0000259" key="3">
    <source>
        <dbReference type="Pfam" id="PF00931"/>
    </source>
</evidence>
<evidence type="ECO:0000256" key="1">
    <source>
        <dbReference type="SAM" id="MobiDB-lite"/>
    </source>
</evidence>